<gene>
    <name evidence="2" type="ORF">A4U53_17855</name>
</gene>
<organism evidence="2">
    <name type="scientific">Rhizobium leguminosarum</name>
    <dbReference type="NCBI Taxonomy" id="384"/>
    <lineage>
        <taxon>Bacteria</taxon>
        <taxon>Pseudomonadati</taxon>
        <taxon>Pseudomonadota</taxon>
        <taxon>Alphaproteobacteria</taxon>
        <taxon>Hyphomicrobiales</taxon>
        <taxon>Rhizobiaceae</taxon>
        <taxon>Rhizobium/Agrobacterium group</taxon>
        <taxon>Rhizobium</taxon>
    </lineage>
</organism>
<sequence>MFIPDFSRALNGVWATARAQLIPDAAATVKKAWSLRLIELAMLADIILNVVPVVSDWLPWWLTLVLLGGAYAARLLIQKKEAPVAQDY</sequence>
<keyword evidence="1" id="KW-1133">Transmembrane helix</keyword>
<name>A0A179BTS3_RHILE</name>
<dbReference type="AlphaFoldDB" id="A0A179BTS3"/>
<evidence type="ECO:0000313" key="2">
    <source>
        <dbReference type="EMBL" id="OAP95088.1"/>
    </source>
</evidence>
<keyword evidence="1" id="KW-0812">Transmembrane</keyword>
<proteinExistence type="predicted"/>
<accession>A0A179BTS3</accession>
<reference evidence="2" key="1">
    <citation type="submission" date="2016-04" db="EMBL/GenBank/DDBJ databases">
        <title>Fast-growing isolate from the root nodules of Vavilovia formosa.</title>
        <authorList>
            <person name="Kimeklis A."/>
            <person name="Safronova V."/>
            <person name="Belimov A."/>
            <person name="Andronov E."/>
        </authorList>
    </citation>
    <scope>NUCLEOTIDE SEQUENCE [LARGE SCALE GENOMIC DNA]</scope>
    <source>
        <strain evidence="2">Vaf-46</strain>
    </source>
</reference>
<feature type="transmembrane region" description="Helical" evidence="1">
    <location>
        <begin position="37"/>
        <end position="54"/>
    </location>
</feature>
<evidence type="ECO:0000256" key="1">
    <source>
        <dbReference type="SAM" id="Phobius"/>
    </source>
</evidence>
<feature type="transmembrane region" description="Helical" evidence="1">
    <location>
        <begin position="60"/>
        <end position="77"/>
    </location>
</feature>
<protein>
    <submittedName>
        <fullName evidence="2">Uncharacterized protein</fullName>
    </submittedName>
</protein>
<dbReference type="EMBL" id="LWBS01000121">
    <property type="protein sequence ID" value="OAP95088.1"/>
    <property type="molecule type" value="Genomic_DNA"/>
</dbReference>
<keyword evidence="1" id="KW-0472">Membrane</keyword>
<comment type="caution">
    <text evidence="2">The sequence shown here is derived from an EMBL/GenBank/DDBJ whole genome shotgun (WGS) entry which is preliminary data.</text>
</comment>